<keyword evidence="2" id="KW-1185">Reference proteome</keyword>
<dbReference type="Pfam" id="PF14052">
    <property type="entry name" value="Caps_assemb_Wzi"/>
    <property type="match status" value="1"/>
</dbReference>
<dbReference type="RefSeq" id="WP_079704052.1">
    <property type="nucleotide sequence ID" value="NZ_FUYR01000007.1"/>
</dbReference>
<organism evidence="1 2">
    <name type="scientific">Daejeonella lutea</name>
    <dbReference type="NCBI Taxonomy" id="572036"/>
    <lineage>
        <taxon>Bacteria</taxon>
        <taxon>Pseudomonadati</taxon>
        <taxon>Bacteroidota</taxon>
        <taxon>Sphingobacteriia</taxon>
        <taxon>Sphingobacteriales</taxon>
        <taxon>Sphingobacteriaceae</taxon>
        <taxon>Daejeonella</taxon>
    </lineage>
</organism>
<accession>A0A1T5FAL2</accession>
<dbReference type="EMBL" id="FUYR01000007">
    <property type="protein sequence ID" value="SKB93223.1"/>
    <property type="molecule type" value="Genomic_DNA"/>
</dbReference>
<evidence type="ECO:0000313" key="2">
    <source>
        <dbReference type="Proteomes" id="UP000189981"/>
    </source>
</evidence>
<dbReference type="OrthoDB" id="1293009at2"/>
<dbReference type="Proteomes" id="UP000189981">
    <property type="component" value="Unassembled WGS sequence"/>
</dbReference>
<dbReference type="Gene3D" id="2.40.160.130">
    <property type="entry name" value="Capsule assembly protein Wzi"/>
    <property type="match status" value="1"/>
</dbReference>
<dbReference type="STRING" id="572036.SAMN05661099_3551"/>
<evidence type="ECO:0000313" key="1">
    <source>
        <dbReference type="EMBL" id="SKB93223.1"/>
    </source>
</evidence>
<protein>
    <submittedName>
        <fullName evidence="1">Capsule assembly protein Wzi</fullName>
    </submittedName>
</protein>
<dbReference type="AlphaFoldDB" id="A0A1T5FAL2"/>
<gene>
    <name evidence="1" type="ORF">SAMN05661099_3551</name>
</gene>
<proteinExistence type="predicted"/>
<dbReference type="InterPro" id="IPR026950">
    <property type="entry name" value="Caps_assemb_Wzi"/>
</dbReference>
<sequence>MYKTSSADVSKIFTLSQVLRRLLFFITLSFVIFKTCAQNLSANPSSFSEYYRRSQLVGIVDSTISFALRPLSLSAISDTGTILRRQRHFIYGSTGSSNNFQILPVFWQQQYHGNPTINRNDGLVIPAKGYQTFISAGAFAKFGPLRVHLRPEFIFAENKRHEVKSYHTGGIDLPSRFGSGAYSQATWGQSSIGLEFDPVSVSFSNENLWWGPGIQNSLLMSSSAAGFKHLTLNTNRPVQTPAGYFEAQVVAGRLEGSDFSTDLSDDWRYFSGFVFSYQPKWIPGLFLGLTRSFQIYHKDMDGSFGDIFPFLQAFQKINTTEDIKRRDQLISMSGRFLMPVAKSEVYFEYGLNDHSYNTRDFVMSPEHSRSYILGIQKLVPYRGRADEFIQFSAEITQMEQSVDRTIREAGEWYTHSEVLHGYTHRGEVLGAGIGPGGNLQSLQIGWVNEIKKLGLQLERFEHNGDLATAYGFSPWIDISMATVADWTFDNFKLSGKLQGIQSINYQWKDGINGRPKANVFNVNAQLGIMYSFSAGANKRK</sequence>
<name>A0A1T5FAL2_9SPHI</name>
<dbReference type="InterPro" id="IPR038636">
    <property type="entry name" value="Wzi_sf"/>
</dbReference>
<reference evidence="2" key="1">
    <citation type="submission" date="2017-02" db="EMBL/GenBank/DDBJ databases">
        <authorList>
            <person name="Varghese N."/>
            <person name="Submissions S."/>
        </authorList>
    </citation>
    <scope>NUCLEOTIDE SEQUENCE [LARGE SCALE GENOMIC DNA]</scope>
    <source>
        <strain evidence="2">DSM 22385</strain>
    </source>
</reference>